<dbReference type="Proteomes" id="UP000275078">
    <property type="component" value="Unassembled WGS sequence"/>
</dbReference>
<accession>A0A3N4IKA9</accession>
<dbReference type="EMBL" id="ML119655">
    <property type="protein sequence ID" value="RPA85128.1"/>
    <property type="molecule type" value="Genomic_DNA"/>
</dbReference>
<evidence type="ECO:0000313" key="3">
    <source>
        <dbReference type="Proteomes" id="UP000275078"/>
    </source>
</evidence>
<evidence type="ECO:0000313" key="2">
    <source>
        <dbReference type="EMBL" id="RPA85128.1"/>
    </source>
</evidence>
<gene>
    <name evidence="2" type="ORF">BJ508DRAFT_373845</name>
</gene>
<feature type="region of interest" description="Disordered" evidence="1">
    <location>
        <begin position="62"/>
        <end position="106"/>
    </location>
</feature>
<name>A0A3N4IKA9_ASCIM</name>
<sequence>MYPTCLESSILAQAKYLTQNKTSSGHQPYGTIATIWAKHLPKPWTMEFAKLCIPAERASRTEVAEFDPETDMDIDSIVPRGPDEVDDLGGTQAEDAEKSDKSTSQVCENTEMDTGIEILEAPSLPNDPVDEGKNLQAEQKTATAGKKPKIISPKPAQDIYTLYTTHIRTLIHRILSYFHSCGYVHFPSKRPSTTCSTYQEFYNVIFQLWFRHRGDWVELSCVHGLGETGDISMEIVRMAEDKQIDNGEETWEPVPARNELPLDTLLEPTQDALPATLPCPSSFDDEDWEQLQPAFEERRTPQRFYSQPHRALLVSPSNLYTLEEEDEEQEELPKSTALSNSPRAIFTPQEEDEEDIFPMHPTNLYTLDEEPESESEEEFPMRPSAISAAKPFELQASYPERPSCPVGSYDVENDPSEVDFLSGPGPEMQRDNVVGLESWDSDSDEISLKEPLGASTPPPEYLRNVTRPCISMDGINALLAETFGTGDQYDDWDDEVEASQHDSDSSYDWAFTEETDEERKLSELQEIKENWTAKRLNFYRKIPQLATLEEEEEDVLEGRQTTASPTRESTPLFETRPSSSIADYYKDGTDTDDSSEDETGNKLPPGTEVPCITVGGIRHEDPSLLAPDNDNIPAIIVTPPPSPHEYSIPTPTPTDIYFTLHLNYTHRYAFPTGKKAEDLWSDYKKRIVHRVVSWICTAGWKAPFPSTKPAGYCLVYKVFQFYFKRLVRDQYHGTVYLELDDHCEIPPMEPKYDSSGRPLNDNVLAESYIEEARGNEVLEKYRLARKEVALEYKALAELSLLEHAVGSCDCGACDAVRDWVGDGKKWADGRVSVKQLEEFLE</sequence>
<dbReference type="AlphaFoldDB" id="A0A3N4IKA9"/>
<evidence type="ECO:0000256" key="1">
    <source>
        <dbReference type="SAM" id="MobiDB-lite"/>
    </source>
</evidence>
<protein>
    <submittedName>
        <fullName evidence="2">Uncharacterized protein</fullName>
    </submittedName>
</protein>
<feature type="compositionally biased region" description="Acidic residues" evidence="1">
    <location>
        <begin position="64"/>
        <end position="74"/>
    </location>
</feature>
<feature type="region of interest" description="Disordered" evidence="1">
    <location>
        <begin position="551"/>
        <end position="608"/>
    </location>
</feature>
<proteinExistence type="predicted"/>
<organism evidence="2 3">
    <name type="scientific">Ascobolus immersus RN42</name>
    <dbReference type="NCBI Taxonomy" id="1160509"/>
    <lineage>
        <taxon>Eukaryota</taxon>
        <taxon>Fungi</taxon>
        <taxon>Dikarya</taxon>
        <taxon>Ascomycota</taxon>
        <taxon>Pezizomycotina</taxon>
        <taxon>Pezizomycetes</taxon>
        <taxon>Pezizales</taxon>
        <taxon>Ascobolaceae</taxon>
        <taxon>Ascobolus</taxon>
    </lineage>
</organism>
<reference evidence="2 3" key="1">
    <citation type="journal article" date="2018" name="Nat. Ecol. Evol.">
        <title>Pezizomycetes genomes reveal the molecular basis of ectomycorrhizal truffle lifestyle.</title>
        <authorList>
            <person name="Murat C."/>
            <person name="Payen T."/>
            <person name="Noel B."/>
            <person name="Kuo A."/>
            <person name="Morin E."/>
            <person name="Chen J."/>
            <person name="Kohler A."/>
            <person name="Krizsan K."/>
            <person name="Balestrini R."/>
            <person name="Da Silva C."/>
            <person name="Montanini B."/>
            <person name="Hainaut M."/>
            <person name="Levati E."/>
            <person name="Barry K.W."/>
            <person name="Belfiori B."/>
            <person name="Cichocki N."/>
            <person name="Clum A."/>
            <person name="Dockter R.B."/>
            <person name="Fauchery L."/>
            <person name="Guy J."/>
            <person name="Iotti M."/>
            <person name="Le Tacon F."/>
            <person name="Lindquist E.A."/>
            <person name="Lipzen A."/>
            <person name="Malagnac F."/>
            <person name="Mello A."/>
            <person name="Molinier V."/>
            <person name="Miyauchi S."/>
            <person name="Poulain J."/>
            <person name="Riccioni C."/>
            <person name="Rubini A."/>
            <person name="Sitrit Y."/>
            <person name="Splivallo R."/>
            <person name="Traeger S."/>
            <person name="Wang M."/>
            <person name="Zifcakova L."/>
            <person name="Wipf D."/>
            <person name="Zambonelli A."/>
            <person name="Paolocci F."/>
            <person name="Nowrousian M."/>
            <person name="Ottonello S."/>
            <person name="Baldrian P."/>
            <person name="Spatafora J.W."/>
            <person name="Henrissat B."/>
            <person name="Nagy L.G."/>
            <person name="Aury J.M."/>
            <person name="Wincker P."/>
            <person name="Grigoriev I.V."/>
            <person name="Bonfante P."/>
            <person name="Martin F.M."/>
        </authorList>
    </citation>
    <scope>NUCLEOTIDE SEQUENCE [LARGE SCALE GENOMIC DNA]</scope>
    <source>
        <strain evidence="2 3">RN42</strain>
    </source>
</reference>
<keyword evidence="3" id="KW-1185">Reference proteome</keyword>
<feature type="compositionally biased region" description="Polar residues" evidence="1">
    <location>
        <begin position="559"/>
        <end position="569"/>
    </location>
</feature>